<feature type="non-terminal residue" evidence="1">
    <location>
        <position position="50"/>
    </location>
</feature>
<accession>A0ABD0MNW8</accession>
<name>A0ABD0MNW8_CIRMR</name>
<organism evidence="1 2">
    <name type="scientific">Cirrhinus mrigala</name>
    <name type="common">Mrigala</name>
    <dbReference type="NCBI Taxonomy" id="683832"/>
    <lineage>
        <taxon>Eukaryota</taxon>
        <taxon>Metazoa</taxon>
        <taxon>Chordata</taxon>
        <taxon>Craniata</taxon>
        <taxon>Vertebrata</taxon>
        <taxon>Euteleostomi</taxon>
        <taxon>Actinopterygii</taxon>
        <taxon>Neopterygii</taxon>
        <taxon>Teleostei</taxon>
        <taxon>Ostariophysi</taxon>
        <taxon>Cypriniformes</taxon>
        <taxon>Cyprinidae</taxon>
        <taxon>Labeoninae</taxon>
        <taxon>Labeonini</taxon>
        <taxon>Cirrhinus</taxon>
    </lineage>
</organism>
<evidence type="ECO:0000313" key="2">
    <source>
        <dbReference type="Proteomes" id="UP001529510"/>
    </source>
</evidence>
<evidence type="ECO:0000313" key="1">
    <source>
        <dbReference type="EMBL" id="KAL0150477.1"/>
    </source>
</evidence>
<protein>
    <submittedName>
        <fullName evidence="1">Uncharacterized protein</fullName>
    </submittedName>
</protein>
<feature type="non-terminal residue" evidence="1">
    <location>
        <position position="1"/>
    </location>
</feature>
<reference evidence="1 2" key="1">
    <citation type="submission" date="2024-05" db="EMBL/GenBank/DDBJ databases">
        <title>Genome sequencing and assembly of Indian major carp, Cirrhinus mrigala (Hamilton, 1822).</title>
        <authorList>
            <person name="Mohindra V."/>
            <person name="Chowdhury L.M."/>
            <person name="Lal K."/>
            <person name="Jena J.K."/>
        </authorList>
    </citation>
    <scope>NUCLEOTIDE SEQUENCE [LARGE SCALE GENOMIC DNA]</scope>
    <source>
        <strain evidence="1">CM1030</strain>
        <tissue evidence="1">Blood</tissue>
    </source>
</reference>
<gene>
    <name evidence="1" type="ORF">M9458_054294</name>
</gene>
<proteinExistence type="predicted"/>
<comment type="caution">
    <text evidence="1">The sequence shown here is derived from an EMBL/GenBank/DDBJ whole genome shotgun (WGS) entry which is preliminary data.</text>
</comment>
<keyword evidence="2" id="KW-1185">Reference proteome</keyword>
<dbReference type="Proteomes" id="UP001529510">
    <property type="component" value="Unassembled WGS sequence"/>
</dbReference>
<sequence>LSCMDDEIMTAVGNCSGPAGATQLGFLFNWMTKMSRILLALGKRTLQVLQ</sequence>
<dbReference type="AlphaFoldDB" id="A0ABD0MNW8"/>
<dbReference type="EMBL" id="JAMKFB020000295">
    <property type="protein sequence ID" value="KAL0150477.1"/>
    <property type="molecule type" value="Genomic_DNA"/>
</dbReference>